<evidence type="ECO:0000313" key="10">
    <source>
        <dbReference type="Proteomes" id="UP001207918"/>
    </source>
</evidence>
<dbReference type="NCBIfam" id="TIGR00797">
    <property type="entry name" value="matE"/>
    <property type="match status" value="1"/>
</dbReference>
<dbReference type="PIRSF" id="PIRSF006603">
    <property type="entry name" value="DinF"/>
    <property type="match status" value="1"/>
</dbReference>
<sequence>MNRQILNLAIPNIISNLSVPLLGAVDTALVGHLEEAYYLGAIALGGMIFNFIFWGFGFLRMGTTGLTAQAFGKEDKTESVMILARALTVAGVFSLLIVLLQAWIADLSFWVVEASPEVERYTRIYFDIRIYTAPATLCLYAINGWFLGMQNARYPMIVTVVLNAINIALDVYFVHSLGMTVDGVAWGTLIARYAGVTLAVVLLLTRYKDWLKSYVHNLLMEVKALKKFFSVNRDIFIRTLCLIFSFSFFTAKSASFGDVILAANSILLQLWMIVSYGIDGFAYAAESLIGRYKGSRQQQKVVQAVKYCFIWGIGIGVSASIVYAVFDVQILRLFTDQQPVIDAAMVVFLWTIAGPTVSSFSYIWDGVFIGATVTEPMRNSMIIATLGFFLPAYFIGVPYIGNHALWLAMVLFMLGRGLTLSLYAPKHILQRR</sequence>
<evidence type="ECO:0000256" key="3">
    <source>
        <dbReference type="ARBA" id="ARBA00022448"/>
    </source>
</evidence>
<dbReference type="EMBL" id="JAGGJA010000016">
    <property type="protein sequence ID" value="MCW9708739.1"/>
    <property type="molecule type" value="Genomic_DNA"/>
</dbReference>
<reference evidence="9 10" key="1">
    <citation type="submission" date="2021-03" db="EMBL/GenBank/DDBJ databases">
        <title>Aliifodinibius sp. nov., a new bacterium isolated from saline soil.</title>
        <authorList>
            <person name="Galisteo C."/>
            <person name="De La Haba R."/>
            <person name="Sanchez-Porro C."/>
            <person name="Ventosa A."/>
        </authorList>
    </citation>
    <scope>NUCLEOTIDE SEQUENCE [LARGE SCALE GENOMIC DNA]</scope>
    <source>
        <strain evidence="9 10">1BSP15-2V2</strain>
    </source>
</reference>
<evidence type="ECO:0000313" key="9">
    <source>
        <dbReference type="EMBL" id="MCW9708739.1"/>
    </source>
</evidence>
<evidence type="ECO:0000256" key="7">
    <source>
        <dbReference type="ARBA" id="ARBA00023136"/>
    </source>
</evidence>
<feature type="transmembrane region" description="Helical" evidence="8">
    <location>
        <begin position="406"/>
        <end position="424"/>
    </location>
</feature>
<proteinExistence type="inferred from homology"/>
<keyword evidence="6 8" id="KW-1133">Transmembrane helix</keyword>
<feature type="transmembrane region" description="Helical" evidence="8">
    <location>
        <begin position="304"/>
        <end position="326"/>
    </location>
</feature>
<dbReference type="Proteomes" id="UP001207918">
    <property type="component" value="Unassembled WGS sequence"/>
</dbReference>
<dbReference type="RefSeq" id="WP_265767546.1">
    <property type="nucleotide sequence ID" value="NZ_JAGGJA010000016.1"/>
</dbReference>
<feature type="transmembrane region" description="Helical" evidence="8">
    <location>
        <begin position="381"/>
        <end position="400"/>
    </location>
</feature>
<keyword evidence="7 8" id="KW-0472">Membrane</keyword>
<dbReference type="InterPro" id="IPR044644">
    <property type="entry name" value="DinF-like"/>
</dbReference>
<evidence type="ECO:0000256" key="5">
    <source>
        <dbReference type="ARBA" id="ARBA00022692"/>
    </source>
</evidence>
<keyword evidence="4" id="KW-1003">Cell membrane</keyword>
<evidence type="ECO:0000256" key="2">
    <source>
        <dbReference type="ARBA" id="ARBA00010199"/>
    </source>
</evidence>
<feature type="transmembrane region" description="Helical" evidence="8">
    <location>
        <begin position="235"/>
        <end position="254"/>
    </location>
</feature>
<evidence type="ECO:0000256" key="6">
    <source>
        <dbReference type="ARBA" id="ARBA00022989"/>
    </source>
</evidence>
<feature type="transmembrane region" description="Helical" evidence="8">
    <location>
        <begin position="124"/>
        <end position="142"/>
    </location>
</feature>
<keyword evidence="5 8" id="KW-0812">Transmembrane</keyword>
<evidence type="ECO:0000256" key="8">
    <source>
        <dbReference type="SAM" id="Phobius"/>
    </source>
</evidence>
<feature type="transmembrane region" description="Helical" evidence="8">
    <location>
        <begin position="80"/>
        <end position="104"/>
    </location>
</feature>
<protein>
    <submittedName>
        <fullName evidence="9">MATE family efflux transporter</fullName>
    </submittedName>
</protein>
<organism evidence="9 10">
    <name type="scientific">Fodinibius salsisoli</name>
    <dbReference type="NCBI Taxonomy" id="2820877"/>
    <lineage>
        <taxon>Bacteria</taxon>
        <taxon>Pseudomonadati</taxon>
        <taxon>Balneolota</taxon>
        <taxon>Balneolia</taxon>
        <taxon>Balneolales</taxon>
        <taxon>Balneolaceae</taxon>
        <taxon>Fodinibius</taxon>
    </lineage>
</organism>
<comment type="caution">
    <text evidence="9">The sequence shown here is derived from an EMBL/GenBank/DDBJ whole genome shotgun (WGS) entry which is preliminary data.</text>
</comment>
<evidence type="ECO:0000256" key="1">
    <source>
        <dbReference type="ARBA" id="ARBA00004651"/>
    </source>
</evidence>
<feature type="transmembrane region" description="Helical" evidence="8">
    <location>
        <begin position="346"/>
        <end position="369"/>
    </location>
</feature>
<keyword evidence="10" id="KW-1185">Reference proteome</keyword>
<gene>
    <name evidence="9" type="ORF">J6I44_17905</name>
</gene>
<feature type="transmembrane region" description="Helical" evidence="8">
    <location>
        <begin position="154"/>
        <end position="173"/>
    </location>
</feature>
<keyword evidence="3" id="KW-0813">Transport</keyword>
<dbReference type="InterPro" id="IPR002528">
    <property type="entry name" value="MATE_fam"/>
</dbReference>
<dbReference type="Pfam" id="PF01554">
    <property type="entry name" value="MatE"/>
    <property type="match status" value="2"/>
</dbReference>
<evidence type="ECO:0000256" key="4">
    <source>
        <dbReference type="ARBA" id="ARBA00022475"/>
    </source>
</evidence>
<comment type="subcellular location">
    <subcellularLocation>
        <location evidence="1">Cell membrane</location>
        <topology evidence="1">Multi-pass membrane protein</topology>
    </subcellularLocation>
</comment>
<feature type="transmembrane region" description="Helical" evidence="8">
    <location>
        <begin position="5"/>
        <end position="25"/>
    </location>
</feature>
<dbReference type="PANTHER" id="PTHR42893:SF46">
    <property type="entry name" value="PROTEIN DETOXIFICATION 44, CHLOROPLASTIC"/>
    <property type="match status" value="1"/>
</dbReference>
<name>A0ABT3PS93_9BACT</name>
<dbReference type="InterPro" id="IPR048279">
    <property type="entry name" value="MdtK-like"/>
</dbReference>
<dbReference type="CDD" id="cd13136">
    <property type="entry name" value="MATE_DinF_like"/>
    <property type="match status" value="1"/>
</dbReference>
<feature type="transmembrane region" description="Helical" evidence="8">
    <location>
        <begin position="185"/>
        <end position="204"/>
    </location>
</feature>
<feature type="transmembrane region" description="Helical" evidence="8">
    <location>
        <begin position="37"/>
        <end position="59"/>
    </location>
</feature>
<comment type="similarity">
    <text evidence="2">Belongs to the multi antimicrobial extrusion (MATE) (TC 2.A.66.1) family.</text>
</comment>
<feature type="transmembrane region" description="Helical" evidence="8">
    <location>
        <begin position="260"/>
        <end position="283"/>
    </location>
</feature>
<accession>A0ABT3PS93</accession>
<dbReference type="PANTHER" id="PTHR42893">
    <property type="entry name" value="PROTEIN DETOXIFICATION 44, CHLOROPLASTIC-RELATED"/>
    <property type="match status" value="1"/>
</dbReference>